<proteinExistence type="predicted"/>
<evidence type="ECO:0000256" key="1">
    <source>
        <dbReference type="SAM" id="MobiDB-lite"/>
    </source>
</evidence>
<feature type="transmembrane region" description="Helical" evidence="2">
    <location>
        <begin position="67"/>
        <end position="86"/>
    </location>
</feature>
<accession>A0AAV5JJT8</accession>
<comment type="caution">
    <text evidence="3">The sequence shown here is derived from an EMBL/GenBank/DDBJ whole genome shotgun (WGS) entry which is preliminary data.</text>
</comment>
<evidence type="ECO:0000313" key="3">
    <source>
        <dbReference type="EMBL" id="GKV12778.1"/>
    </source>
</evidence>
<dbReference type="Proteomes" id="UP001054252">
    <property type="component" value="Unassembled WGS sequence"/>
</dbReference>
<feature type="region of interest" description="Disordered" evidence="1">
    <location>
        <begin position="218"/>
        <end position="296"/>
    </location>
</feature>
<dbReference type="PANTHER" id="PTHR34059:SF6">
    <property type="entry name" value="DUF4408 DOMAIN-CONTAINING PROTEIN"/>
    <property type="match status" value="1"/>
</dbReference>
<keyword evidence="4" id="KW-1185">Reference proteome</keyword>
<feature type="region of interest" description="Disordered" evidence="1">
    <location>
        <begin position="1"/>
        <end position="20"/>
    </location>
</feature>
<organism evidence="3 4">
    <name type="scientific">Rubroshorea leprosula</name>
    <dbReference type="NCBI Taxonomy" id="152421"/>
    <lineage>
        <taxon>Eukaryota</taxon>
        <taxon>Viridiplantae</taxon>
        <taxon>Streptophyta</taxon>
        <taxon>Embryophyta</taxon>
        <taxon>Tracheophyta</taxon>
        <taxon>Spermatophyta</taxon>
        <taxon>Magnoliopsida</taxon>
        <taxon>eudicotyledons</taxon>
        <taxon>Gunneridae</taxon>
        <taxon>Pentapetalae</taxon>
        <taxon>rosids</taxon>
        <taxon>malvids</taxon>
        <taxon>Malvales</taxon>
        <taxon>Dipterocarpaceae</taxon>
        <taxon>Rubroshorea</taxon>
    </lineage>
</organism>
<reference evidence="3 4" key="1">
    <citation type="journal article" date="2021" name="Commun. Biol.">
        <title>The genome of Shorea leprosula (Dipterocarpaceae) highlights the ecological relevance of drought in aseasonal tropical rainforests.</title>
        <authorList>
            <person name="Ng K.K.S."/>
            <person name="Kobayashi M.J."/>
            <person name="Fawcett J.A."/>
            <person name="Hatakeyama M."/>
            <person name="Paape T."/>
            <person name="Ng C.H."/>
            <person name="Ang C.C."/>
            <person name="Tnah L.H."/>
            <person name="Lee C.T."/>
            <person name="Nishiyama T."/>
            <person name="Sese J."/>
            <person name="O'Brien M.J."/>
            <person name="Copetti D."/>
            <person name="Mohd Noor M.I."/>
            <person name="Ong R.C."/>
            <person name="Putra M."/>
            <person name="Sireger I.Z."/>
            <person name="Indrioko S."/>
            <person name="Kosugi Y."/>
            <person name="Izuno A."/>
            <person name="Isagi Y."/>
            <person name="Lee S.L."/>
            <person name="Shimizu K.K."/>
        </authorList>
    </citation>
    <scope>NUCLEOTIDE SEQUENCE [LARGE SCALE GENOMIC DNA]</scope>
    <source>
        <strain evidence="3">214</strain>
    </source>
</reference>
<feature type="transmembrane region" description="Helical" evidence="2">
    <location>
        <begin position="30"/>
        <end position="47"/>
    </location>
</feature>
<dbReference type="AlphaFoldDB" id="A0AAV5JJT8"/>
<keyword evidence="2" id="KW-1133">Transmembrane helix</keyword>
<feature type="compositionally biased region" description="Basic and acidic residues" evidence="1">
    <location>
        <begin position="240"/>
        <end position="262"/>
    </location>
</feature>
<feature type="region of interest" description="Disordered" evidence="1">
    <location>
        <begin position="309"/>
        <end position="329"/>
    </location>
</feature>
<gene>
    <name evidence="3" type="ORF">SLEP1_g23887</name>
</gene>
<name>A0AAV5JJT8_9ROSI</name>
<sequence>MADTQFAPVFHSPPQRRSSSRFSSRRYTRFLCKCLFFVFFLVAIPLFPSEAPDFINQTIFTKFWELFHLLFIGIAVSYGLFGCRNVNMGSEIHSRDPDDSQSYVSRMFHVSSIFEDGYENSCGFDENNVYKSWNSQHYQGGSVLGEQSKPGSFNVENGFENLGGYNEESVAQAWNSQYFQHESMVVVAQPNCTLDSGSILSHKPLGLPVRSLKSRVRNQDKPEIVNGSQSSPIGDYSFKSSEKSRNEKFDDMGPVNLREKFSETAGSSSPIPWRSRSVKTGLREKVSGTTRPSHFRPLSVDETQFEFLKSKSQRSSASSHSSQSSPFQNDFALFLW</sequence>
<keyword evidence="2" id="KW-0812">Transmembrane</keyword>
<dbReference type="PANTHER" id="PTHR34059">
    <property type="entry name" value="EXPRESSED PROTEIN"/>
    <property type="match status" value="1"/>
</dbReference>
<keyword evidence="2" id="KW-0472">Membrane</keyword>
<protein>
    <submittedName>
        <fullName evidence="3">Uncharacterized protein</fullName>
    </submittedName>
</protein>
<evidence type="ECO:0000256" key="2">
    <source>
        <dbReference type="SAM" id="Phobius"/>
    </source>
</evidence>
<feature type="compositionally biased region" description="Low complexity" evidence="1">
    <location>
        <begin position="313"/>
        <end position="325"/>
    </location>
</feature>
<dbReference type="EMBL" id="BPVZ01000037">
    <property type="protein sequence ID" value="GKV12778.1"/>
    <property type="molecule type" value="Genomic_DNA"/>
</dbReference>
<evidence type="ECO:0000313" key="4">
    <source>
        <dbReference type="Proteomes" id="UP001054252"/>
    </source>
</evidence>